<evidence type="ECO:0000259" key="6">
    <source>
        <dbReference type="PROSITE" id="PS51352"/>
    </source>
</evidence>
<dbReference type="Pfam" id="PF01323">
    <property type="entry name" value="DSBA"/>
    <property type="match status" value="1"/>
</dbReference>
<dbReference type="CDD" id="cd03023">
    <property type="entry name" value="DsbA_Com1_like"/>
    <property type="match status" value="1"/>
</dbReference>
<sequence>MKALLTAAVLTATALPAAPVLAFDLANMTEDEKAAFGEAVREYLMENPEVLIESINVLEERRAADEVKNDQLLVENNREAIFNDGHSWIGGNPEGDVTLVEFIDYRCGVCKRVNPDLEKLISADGNIRWILKEFPILTQESDMAARFAISVQQIAGADAYKKAHDVLMESRGPVNLESLTKLAGDLGVDSEQVITRMNTEEVSSVLRKNQQLAEQMRIMGTPTFIINGEMLRGVPADGLEGAVARARGAAKG</sequence>
<dbReference type="PANTHER" id="PTHR13887">
    <property type="entry name" value="GLUTATHIONE S-TRANSFERASE KAPPA"/>
    <property type="match status" value="1"/>
</dbReference>
<protein>
    <submittedName>
        <fullName evidence="7">DSBA oxidoreductase</fullName>
    </submittedName>
</protein>
<reference evidence="7" key="1">
    <citation type="journal article" date="2014" name="Int. J. Syst. Evol. Microbiol.">
        <title>Complete genome sequence of Corynebacterium casei LMG S-19264T (=DSM 44701T), isolated from a smear-ripened cheese.</title>
        <authorList>
            <consortium name="US DOE Joint Genome Institute (JGI-PGF)"/>
            <person name="Walter F."/>
            <person name="Albersmeier A."/>
            <person name="Kalinowski J."/>
            <person name="Ruckert C."/>
        </authorList>
    </citation>
    <scope>NUCLEOTIDE SEQUENCE</scope>
    <source>
        <strain evidence="7">VKM B-2222</strain>
    </source>
</reference>
<gene>
    <name evidence="7" type="ORF">GCM10017635_15810</name>
</gene>
<reference evidence="7" key="2">
    <citation type="submission" date="2023-01" db="EMBL/GenBank/DDBJ databases">
        <authorList>
            <person name="Sun Q."/>
            <person name="Evtushenko L."/>
        </authorList>
    </citation>
    <scope>NUCLEOTIDE SEQUENCE</scope>
    <source>
        <strain evidence="7">VKM B-2222</strain>
    </source>
</reference>
<evidence type="ECO:0000256" key="2">
    <source>
        <dbReference type="ARBA" id="ARBA00023002"/>
    </source>
</evidence>
<dbReference type="SUPFAM" id="SSF52833">
    <property type="entry name" value="Thioredoxin-like"/>
    <property type="match status" value="1"/>
</dbReference>
<dbReference type="PROSITE" id="PS51352">
    <property type="entry name" value="THIOREDOXIN_2"/>
    <property type="match status" value="1"/>
</dbReference>
<dbReference type="InterPro" id="IPR013766">
    <property type="entry name" value="Thioredoxin_domain"/>
</dbReference>
<keyword evidence="2" id="KW-0560">Oxidoreductase</keyword>
<keyword evidence="4" id="KW-0676">Redox-active center</keyword>
<dbReference type="Gene3D" id="3.40.30.10">
    <property type="entry name" value="Glutaredoxin"/>
    <property type="match status" value="1"/>
</dbReference>
<dbReference type="InterPro" id="IPR041205">
    <property type="entry name" value="ScsC_N"/>
</dbReference>
<feature type="chain" id="PRO_5041925085" evidence="5">
    <location>
        <begin position="23"/>
        <end position="252"/>
    </location>
</feature>
<keyword evidence="8" id="KW-1185">Reference proteome</keyword>
<feature type="domain" description="Thioredoxin" evidence="6">
    <location>
        <begin position="14"/>
        <end position="248"/>
    </location>
</feature>
<dbReference type="RefSeq" id="WP_271179562.1">
    <property type="nucleotide sequence ID" value="NZ_BSFH01000024.1"/>
</dbReference>
<keyword evidence="3" id="KW-1015">Disulfide bond</keyword>
<accession>A0AAD3RTS7</accession>
<dbReference type="Pfam" id="PF18312">
    <property type="entry name" value="ScsC_N"/>
    <property type="match status" value="1"/>
</dbReference>
<name>A0AAD3RTS7_9RHOB</name>
<dbReference type="GO" id="GO:0016491">
    <property type="term" value="F:oxidoreductase activity"/>
    <property type="evidence" value="ECO:0007669"/>
    <property type="project" value="UniProtKB-KW"/>
</dbReference>
<evidence type="ECO:0000313" key="7">
    <source>
        <dbReference type="EMBL" id="GLK64110.1"/>
    </source>
</evidence>
<evidence type="ECO:0000256" key="1">
    <source>
        <dbReference type="ARBA" id="ARBA00022729"/>
    </source>
</evidence>
<dbReference type="PANTHER" id="PTHR13887:SF14">
    <property type="entry name" value="DISULFIDE BOND FORMATION PROTEIN D"/>
    <property type="match status" value="1"/>
</dbReference>
<keyword evidence="1 5" id="KW-0732">Signal</keyword>
<dbReference type="Proteomes" id="UP001143349">
    <property type="component" value="Unassembled WGS sequence"/>
</dbReference>
<evidence type="ECO:0000256" key="5">
    <source>
        <dbReference type="SAM" id="SignalP"/>
    </source>
</evidence>
<evidence type="ECO:0000256" key="4">
    <source>
        <dbReference type="ARBA" id="ARBA00023284"/>
    </source>
</evidence>
<evidence type="ECO:0000256" key="3">
    <source>
        <dbReference type="ARBA" id="ARBA00023157"/>
    </source>
</evidence>
<proteinExistence type="predicted"/>
<evidence type="ECO:0000313" key="8">
    <source>
        <dbReference type="Proteomes" id="UP001143349"/>
    </source>
</evidence>
<organism evidence="7 8">
    <name type="scientific">Paracoccus kondratievae</name>
    <dbReference type="NCBI Taxonomy" id="135740"/>
    <lineage>
        <taxon>Bacteria</taxon>
        <taxon>Pseudomonadati</taxon>
        <taxon>Pseudomonadota</taxon>
        <taxon>Alphaproteobacteria</taxon>
        <taxon>Rhodobacterales</taxon>
        <taxon>Paracoccaceae</taxon>
        <taxon>Paracoccus</taxon>
    </lineage>
</organism>
<dbReference type="InterPro" id="IPR036249">
    <property type="entry name" value="Thioredoxin-like_sf"/>
</dbReference>
<dbReference type="InterPro" id="IPR001853">
    <property type="entry name" value="DSBA-like_thioredoxin_dom"/>
</dbReference>
<dbReference type="EMBL" id="BSFH01000024">
    <property type="protein sequence ID" value="GLK64110.1"/>
    <property type="molecule type" value="Genomic_DNA"/>
</dbReference>
<dbReference type="AlphaFoldDB" id="A0AAD3RTS7"/>
<comment type="caution">
    <text evidence="7">The sequence shown here is derived from an EMBL/GenBank/DDBJ whole genome shotgun (WGS) entry which is preliminary data.</text>
</comment>
<feature type="signal peptide" evidence="5">
    <location>
        <begin position="1"/>
        <end position="22"/>
    </location>
</feature>